<feature type="region of interest" description="Disordered" evidence="1">
    <location>
        <begin position="121"/>
        <end position="152"/>
    </location>
</feature>
<gene>
    <name evidence="2" type="ORF">LHJ74_30245</name>
</gene>
<feature type="compositionally biased region" description="Polar residues" evidence="1">
    <location>
        <begin position="12"/>
        <end position="23"/>
    </location>
</feature>
<organism evidence="2 3">
    <name type="scientific">Streptomyces gossypii</name>
    <dbReference type="NCBI Taxonomy" id="2883101"/>
    <lineage>
        <taxon>Bacteria</taxon>
        <taxon>Bacillati</taxon>
        <taxon>Actinomycetota</taxon>
        <taxon>Actinomycetes</taxon>
        <taxon>Kitasatosporales</taxon>
        <taxon>Streptomycetaceae</taxon>
        <taxon>Streptomyces</taxon>
    </lineage>
</organism>
<evidence type="ECO:0000313" key="2">
    <source>
        <dbReference type="EMBL" id="MCT2594140.1"/>
    </source>
</evidence>
<sequence>MTFDEEWAQLTAAHQSPGSTSMRLNGGGGGGGHPSTGGGPGGGKTLNVTESVLRGRAGKAETVRGQFLKADDEVMTETGQVTGSLKGFATAKAITTFQERWRDQMSYVKEEFTGTAKALRSGADAFTAEDKKRAQSLGGSRSSSGGKSGGNP</sequence>
<accession>A0ABT2K1V9</accession>
<reference evidence="2 3" key="1">
    <citation type="submission" date="2021-10" db="EMBL/GenBank/DDBJ databases">
        <title>Streptomyces gossypii sp. nov., isolated from soil collected from cotton field.</title>
        <authorList>
            <person name="Ge X."/>
            <person name="Chen X."/>
            <person name="Liu W."/>
        </authorList>
    </citation>
    <scope>NUCLEOTIDE SEQUENCE [LARGE SCALE GENOMIC DNA]</scope>
    <source>
        <strain evidence="2 3">N2-109</strain>
    </source>
</reference>
<dbReference type="RefSeq" id="WP_260221446.1">
    <property type="nucleotide sequence ID" value="NZ_JAJAGO010000018.1"/>
</dbReference>
<comment type="caution">
    <text evidence="2">The sequence shown here is derived from an EMBL/GenBank/DDBJ whole genome shotgun (WGS) entry which is preliminary data.</text>
</comment>
<feature type="region of interest" description="Disordered" evidence="1">
    <location>
        <begin position="1"/>
        <end position="47"/>
    </location>
</feature>
<evidence type="ECO:0000313" key="3">
    <source>
        <dbReference type="Proteomes" id="UP001156389"/>
    </source>
</evidence>
<feature type="compositionally biased region" description="Gly residues" evidence="1">
    <location>
        <begin position="25"/>
        <end position="44"/>
    </location>
</feature>
<keyword evidence="3" id="KW-1185">Reference proteome</keyword>
<dbReference type="InterPro" id="IPR036689">
    <property type="entry name" value="ESAT-6-like_sf"/>
</dbReference>
<feature type="compositionally biased region" description="Low complexity" evidence="1">
    <location>
        <begin position="136"/>
        <end position="145"/>
    </location>
</feature>
<name>A0ABT2K1V9_9ACTN</name>
<proteinExistence type="predicted"/>
<evidence type="ECO:0000256" key="1">
    <source>
        <dbReference type="SAM" id="MobiDB-lite"/>
    </source>
</evidence>
<protein>
    <submittedName>
        <fullName evidence="2">Uncharacterized protein</fullName>
    </submittedName>
</protein>
<dbReference type="Proteomes" id="UP001156389">
    <property type="component" value="Unassembled WGS sequence"/>
</dbReference>
<dbReference type="EMBL" id="JAJAGO010000018">
    <property type="protein sequence ID" value="MCT2594140.1"/>
    <property type="molecule type" value="Genomic_DNA"/>
</dbReference>
<dbReference type="SUPFAM" id="SSF140453">
    <property type="entry name" value="EsxAB dimer-like"/>
    <property type="match status" value="1"/>
</dbReference>
<dbReference type="Gene3D" id="1.10.287.1060">
    <property type="entry name" value="ESAT-6-like"/>
    <property type="match status" value="1"/>
</dbReference>